<accession>A0A8D9GBW3</accession>
<reference evidence="2 3" key="1">
    <citation type="submission" date="2021-07" db="EMBL/GenBank/DDBJ databases">
        <authorList>
            <consortium name="Genoscope - CEA"/>
            <person name="William W."/>
        </authorList>
    </citation>
    <scope>NUCLEOTIDE SEQUENCE [LARGE SCALE GENOMIC DNA]</scope>
</reference>
<feature type="compositionally biased region" description="Polar residues" evidence="1">
    <location>
        <begin position="31"/>
        <end position="41"/>
    </location>
</feature>
<organism evidence="2 3">
    <name type="scientific">Brassica campestris</name>
    <name type="common">Field mustard</name>
    <dbReference type="NCBI Taxonomy" id="3711"/>
    <lineage>
        <taxon>Eukaryota</taxon>
        <taxon>Viridiplantae</taxon>
        <taxon>Streptophyta</taxon>
        <taxon>Embryophyta</taxon>
        <taxon>Tracheophyta</taxon>
        <taxon>Spermatophyta</taxon>
        <taxon>Magnoliopsida</taxon>
        <taxon>eudicotyledons</taxon>
        <taxon>Gunneridae</taxon>
        <taxon>Pentapetalae</taxon>
        <taxon>rosids</taxon>
        <taxon>malvids</taxon>
        <taxon>Brassicales</taxon>
        <taxon>Brassicaceae</taxon>
        <taxon>Brassiceae</taxon>
        <taxon>Brassica</taxon>
    </lineage>
</organism>
<evidence type="ECO:0000313" key="3">
    <source>
        <dbReference type="Proteomes" id="UP000694005"/>
    </source>
</evidence>
<protein>
    <submittedName>
        <fullName evidence="2">Uncharacterized protein</fullName>
    </submittedName>
</protein>
<dbReference type="Proteomes" id="UP000694005">
    <property type="component" value="Chromosome A05"/>
</dbReference>
<dbReference type="EMBL" id="LS974621">
    <property type="protein sequence ID" value="CAG7876658.1"/>
    <property type="molecule type" value="Genomic_DNA"/>
</dbReference>
<dbReference type="Gramene" id="A05p31790.2_BraZ1">
    <property type="protein sequence ID" value="A05p31790.2_BraZ1.CDS"/>
    <property type="gene ID" value="A05g31790.2_BraZ1"/>
</dbReference>
<evidence type="ECO:0000313" key="2">
    <source>
        <dbReference type="EMBL" id="CAG7876658.1"/>
    </source>
</evidence>
<gene>
    <name evidence="2" type="ORF">BRAPAZ1V2_A05P31790.2</name>
</gene>
<dbReference type="AlphaFoldDB" id="A0A8D9GBW3"/>
<evidence type="ECO:0000256" key="1">
    <source>
        <dbReference type="SAM" id="MobiDB-lite"/>
    </source>
</evidence>
<name>A0A8D9GBW3_BRACM</name>
<feature type="region of interest" description="Disordered" evidence="1">
    <location>
        <begin position="27"/>
        <end position="47"/>
    </location>
</feature>
<sequence length="47" mass="5389">MAIEEEFKLEIPFIEADKIGKNKKVLKKQQDLTPQGPTSSLLYKRNA</sequence>
<proteinExistence type="predicted"/>